<evidence type="ECO:0000256" key="2">
    <source>
        <dbReference type="SAM" id="Phobius"/>
    </source>
</evidence>
<feature type="region of interest" description="Disordered" evidence="1">
    <location>
        <begin position="1"/>
        <end position="22"/>
    </location>
</feature>
<keyword evidence="2" id="KW-0472">Membrane</keyword>
<comment type="caution">
    <text evidence="3">The sequence shown here is derived from an EMBL/GenBank/DDBJ whole genome shotgun (WGS) entry which is preliminary data.</text>
</comment>
<dbReference type="EMBL" id="JBBBZM010000011">
    <property type="protein sequence ID" value="KAL0639474.1"/>
    <property type="molecule type" value="Genomic_DNA"/>
</dbReference>
<evidence type="ECO:0000256" key="1">
    <source>
        <dbReference type="SAM" id="MobiDB-lite"/>
    </source>
</evidence>
<keyword evidence="2" id="KW-0812">Transmembrane</keyword>
<name>A0ABR3GU88_9PEZI</name>
<dbReference type="Proteomes" id="UP001447188">
    <property type="component" value="Unassembled WGS sequence"/>
</dbReference>
<proteinExistence type="predicted"/>
<gene>
    <name evidence="3" type="ORF">Q9L58_001503</name>
</gene>
<evidence type="ECO:0000313" key="4">
    <source>
        <dbReference type="Proteomes" id="UP001447188"/>
    </source>
</evidence>
<feature type="compositionally biased region" description="Polar residues" evidence="1">
    <location>
        <begin position="1"/>
        <end position="16"/>
    </location>
</feature>
<feature type="transmembrane region" description="Helical" evidence="2">
    <location>
        <begin position="40"/>
        <end position="59"/>
    </location>
</feature>
<organism evidence="3 4">
    <name type="scientific">Discina gigas</name>
    <dbReference type="NCBI Taxonomy" id="1032678"/>
    <lineage>
        <taxon>Eukaryota</taxon>
        <taxon>Fungi</taxon>
        <taxon>Dikarya</taxon>
        <taxon>Ascomycota</taxon>
        <taxon>Pezizomycotina</taxon>
        <taxon>Pezizomycetes</taxon>
        <taxon>Pezizales</taxon>
        <taxon>Discinaceae</taxon>
        <taxon>Discina</taxon>
    </lineage>
</organism>
<protein>
    <submittedName>
        <fullName evidence="3">Uncharacterized protein</fullName>
    </submittedName>
</protein>
<feature type="transmembrane region" description="Helical" evidence="2">
    <location>
        <begin position="169"/>
        <end position="192"/>
    </location>
</feature>
<sequence length="738" mass="81600">MEDSNETPQPFTQGLFNTEPDDMESKKPIISNSLWDIIGWHKWGVLSVSVSIVLLTLNFRRHPIGGEVGNNAKATADILGALQLAVKAHELTIVASLVAIAKQWIHGNLMDLDSGLPLGLLGAEKELAAPFFVISRGYLASVRHVWNIWHRRGREIPVDSKPKRMVWPLLVFLFAACGISALAGPASGVLMIPRVDWFFERDYPFPRVRGMTYPHILIDYRPDNSTYFEIAVELLVPNVTLTTDHWTDSRYTSAIFGPVKVKEIRHRFSDPLGPLAVNTSTTWDRMLDDNHTGNTQATIVMDSDRTWLNWGLNNAVNSTNTTNLSGAGVDHSKILDSWLGRKYVVNAHGIVTNVSCSAKPKLQCLSSPSGNRTSSTWCYMSGTTSDPMAAPLEARNLLLIAEHPSEIRDNKTMLDRVYITEGPQKRNDPKFSASLVVVFDVGWIPVDAPTRDSYTQFDIPSENVTVCSITAEILSVVASSLEIPLRFEFVDMNKTSSNSLIFHEHWLDTIHTTELNRDGDLVSPVTAEFVPPRNMSFLTPNNALLALGETLLPPRGSIEEGDRAAAIVEVPVAGVFAYTFSTLYPSITQYPLGVGEILPDDLKPEPLRNSTQIETVTVHVYDLGYGFQLSSRTGKLGVTVLIAHAFIVLLGSLWQLFWERKVISAWGTIPEYVSLALGSSMPPKLEDTCAGIASTQTLKSIVKVGETTENHLEICTIGEKVDMKPVLDRFGYKYGSQV</sequence>
<feature type="transmembrane region" description="Helical" evidence="2">
    <location>
        <begin position="636"/>
        <end position="657"/>
    </location>
</feature>
<evidence type="ECO:0000313" key="3">
    <source>
        <dbReference type="EMBL" id="KAL0639474.1"/>
    </source>
</evidence>
<keyword evidence="4" id="KW-1185">Reference proteome</keyword>
<reference evidence="3 4" key="1">
    <citation type="submission" date="2024-02" db="EMBL/GenBank/DDBJ databases">
        <title>Discinaceae phylogenomics.</title>
        <authorList>
            <person name="Dirks A.C."/>
            <person name="James T.Y."/>
        </authorList>
    </citation>
    <scope>NUCLEOTIDE SEQUENCE [LARGE SCALE GENOMIC DNA]</scope>
    <source>
        <strain evidence="3 4">ACD0624</strain>
    </source>
</reference>
<accession>A0ABR3GU88</accession>
<keyword evidence="2" id="KW-1133">Transmembrane helix</keyword>